<dbReference type="RefSeq" id="WP_124082044.1">
    <property type="nucleotide sequence ID" value="NZ_UWPJ01000040.1"/>
</dbReference>
<keyword evidence="2" id="KW-1185">Reference proteome</keyword>
<dbReference type="CDD" id="cd08863">
    <property type="entry name" value="SRPBCC_DUF1857"/>
    <property type="match status" value="1"/>
</dbReference>
<dbReference type="Gene3D" id="3.30.530.20">
    <property type="match status" value="1"/>
</dbReference>
<protein>
    <recommendedName>
        <fullName evidence="3">DUF1857 domain-containing protein</fullName>
    </recommendedName>
</protein>
<name>A0A3P4B940_9BURK</name>
<dbReference type="SUPFAM" id="SSF55961">
    <property type="entry name" value="Bet v1-like"/>
    <property type="match status" value="1"/>
</dbReference>
<dbReference type="AlphaFoldDB" id="A0A3P4B940"/>
<evidence type="ECO:0000313" key="2">
    <source>
        <dbReference type="Proteomes" id="UP000277294"/>
    </source>
</evidence>
<gene>
    <name evidence="1" type="ORF">PIGHUM_04590</name>
</gene>
<dbReference type="Proteomes" id="UP000277294">
    <property type="component" value="Unassembled WGS sequence"/>
</dbReference>
<dbReference type="Pfam" id="PF08982">
    <property type="entry name" value="AtaL"/>
    <property type="match status" value="1"/>
</dbReference>
<dbReference type="EMBL" id="UWPJ01000040">
    <property type="protein sequence ID" value="VCU72491.1"/>
    <property type="molecule type" value="Genomic_DNA"/>
</dbReference>
<dbReference type="InterPro" id="IPR023393">
    <property type="entry name" value="START-like_dom_sf"/>
</dbReference>
<evidence type="ECO:0000313" key="1">
    <source>
        <dbReference type="EMBL" id="VCU72491.1"/>
    </source>
</evidence>
<reference evidence="1 2" key="1">
    <citation type="submission" date="2018-10" db="EMBL/GenBank/DDBJ databases">
        <authorList>
            <person name="Criscuolo A."/>
        </authorList>
    </citation>
    <scope>NUCLEOTIDE SEQUENCE [LARGE SCALE GENOMIC DNA]</scope>
    <source>
        <strain evidence="1">DnA1</strain>
    </source>
</reference>
<proteinExistence type="predicted"/>
<sequence>MLRFEHLIQINDPLMPLLTPLTREQIWRGLYIRAHQPTEFVMGLESCTIENETVGPEQTVLTRVLDFGPFQVHDQVTLTPMDGVRIVAAATELWPRSTAAVNIEEPEEGSLFLRFTYELELKEGHSELDETAVELRKQAYIAADMDTVQRIRELAESGRLPH</sequence>
<dbReference type="InterPro" id="IPR015075">
    <property type="entry name" value="AtaL"/>
</dbReference>
<organism evidence="1 2">
    <name type="scientific">Pigmentiphaga humi</name>
    <dbReference type="NCBI Taxonomy" id="2478468"/>
    <lineage>
        <taxon>Bacteria</taxon>
        <taxon>Pseudomonadati</taxon>
        <taxon>Pseudomonadota</taxon>
        <taxon>Betaproteobacteria</taxon>
        <taxon>Burkholderiales</taxon>
        <taxon>Alcaligenaceae</taxon>
        <taxon>Pigmentiphaga</taxon>
    </lineage>
</organism>
<dbReference type="OrthoDB" id="6367327at2"/>
<evidence type="ECO:0008006" key="3">
    <source>
        <dbReference type="Google" id="ProtNLM"/>
    </source>
</evidence>
<accession>A0A3P4B940</accession>